<name>A0A559IPS2_9BACL</name>
<dbReference type="SUPFAM" id="SSF53850">
    <property type="entry name" value="Periplasmic binding protein-like II"/>
    <property type="match status" value="1"/>
</dbReference>
<dbReference type="AlphaFoldDB" id="A0A559IPS2"/>
<dbReference type="FunFam" id="3.40.190.10:FF:000050">
    <property type="entry name" value="Sulfonate ABC transporter substrate-binding protein"/>
    <property type="match status" value="1"/>
</dbReference>
<evidence type="ECO:0000256" key="1">
    <source>
        <dbReference type="ARBA" id="ARBA00004418"/>
    </source>
</evidence>
<evidence type="ECO:0000313" key="9">
    <source>
        <dbReference type="EMBL" id="TVX89606.1"/>
    </source>
</evidence>
<dbReference type="PROSITE" id="PS51257">
    <property type="entry name" value="PROKAR_LIPOPROTEIN"/>
    <property type="match status" value="1"/>
</dbReference>
<comment type="caution">
    <text evidence="9">The sequence shown here is derived from an EMBL/GenBank/DDBJ whole genome shotgun (WGS) entry which is preliminary data.</text>
</comment>
<dbReference type="InterPro" id="IPR015168">
    <property type="entry name" value="SsuA/THI5"/>
</dbReference>
<dbReference type="Gene3D" id="3.40.190.10">
    <property type="entry name" value="Periplasmic binding protein-like II"/>
    <property type="match status" value="2"/>
</dbReference>
<dbReference type="NCBIfam" id="NF008588">
    <property type="entry name" value="PRK11553.1"/>
    <property type="match status" value="1"/>
</dbReference>
<feature type="chain" id="PRO_5039665170" description="Putative aliphatic sulfonates-binding protein" evidence="7">
    <location>
        <begin position="27"/>
        <end position="329"/>
    </location>
</feature>
<protein>
    <recommendedName>
        <fullName evidence="6">Putative aliphatic sulfonates-binding protein</fullName>
    </recommendedName>
</protein>
<evidence type="ECO:0000256" key="6">
    <source>
        <dbReference type="ARBA" id="ARBA00070228"/>
    </source>
</evidence>
<reference evidence="9 10" key="1">
    <citation type="submission" date="2019-07" db="EMBL/GenBank/DDBJ databases">
        <authorList>
            <person name="Kim J."/>
        </authorList>
    </citation>
    <scope>NUCLEOTIDE SEQUENCE [LARGE SCALE GENOMIC DNA]</scope>
    <source>
        <strain evidence="9 10">N4</strain>
    </source>
</reference>
<keyword evidence="3" id="KW-0813">Transport</keyword>
<dbReference type="CDD" id="cd13557">
    <property type="entry name" value="PBP2_SsuA"/>
    <property type="match status" value="1"/>
</dbReference>
<feature type="signal peptide" evidence="7">
    <location>
        <begin position="1"/>
        <end position="26"/>
    </location>
</feature>
<dbReference type="InterPro" id="IPR001638">
    <property type="entry name" value="Solute-binding_3/MltF_N"/>
</dbReference>
<dbReference type="Pfam" id="PF09084">
    <property type="entry name" value="NMT1"/>
    <property type="match status" value="1"/>
</dbReference>
<dbReference type="NCBIfam" id="TIGR01728">
    <property type="entry name" value="SsuA_fam"/>
    <property type="match status" value="1"/>
</dbReference>
<evidence type="ECO:0000256" key="5">
    <source>
        <dbReference type="ARBA" id="ARBA00055538"/>
    </source>
</evidence>
<dbReference type="GO" id="GO:0042626">
    <property type="term" value="F:ATPase-coupled transmembrane transporter activity"/>
    <property type="evidence" value="ECO:0007669"/>
    <property type="project" value="InterPro"/>
</dbReference>
<sequence length="329" mass="35751">MLLKTIRTFKWIAVGALLLMVLSACGGVQQQNAAVEGNNESKAKVIRIGYQKYGVPNFLKVRGGLEKRLEQDGVAVEWTEFPGGPQLLEALNVGSIDLGHTGEAPPIFAQAAGAPLVYLAHEASRPHSEAILVLQDSPVQSVADLKGKKIALNKGSNVHYLLVKLLEQAGLQYSDVKPVFLPPADARAAFERGSVDAWAIWDPYLASAQKNLDVRIVADGEGVVNNFEFYLAVRSFAENNPDIIDALFEELNKAGDWANANHKELAKLLSPQLGIDIPSLELASSRREYNSVPISDNVIAEQQKVADTFAKLGLIPQPIQVKEALSNRK</sequence>
<keyword evidence="4 7" id="KW-0732">Signal</keyword>
<dbReference type="SMART" id="SM00062">
    <property type="entry name" value="PBPb"/>
    <property type="match status" value="1"/>
</dbReference>
<gene>
    <name evidence="9" type="ORF">FPZ44_17695</name>
</gene>
<dbReference type="EMBL" id="VNJK01000002">
    <property type="protein sequence ID" value="TVX89606.1"/>
    <property type="molecule type" value="Genomic_DNA"/>
</dbReference>
<dbReference type="GO" id="GO:0042597">
    <property type="term" value="C:periplasmic space"/>
    <property type="evidence" value="ECO:0007669"/>
    <property type="project" value="UniProtKB-SubCell"/>
</dbReference>
<evidence type="ECO:0000313" key="10">
    <source>
        <dbReference type="Proteomes" id="UP000318102"/>
    </source>
</evidence>
<dbReference type="PANTHER" id="PTHR30024:SF42">
    <property type="entry name" value="ALIPHATIC SULFONATES-BINDING PROTEIN-RELATED"/>
    <property type="match status" value="1"/>
</dbReference>
<accession>A0A559IPS2</accession>
<evidence type="ECO:0000256" key="7">
    <source>
        <dbReference type="SAM" id="SignalP"/>
    </source>
</evidence>
<dbReference type="GO" id="GO:0016020">
    <property type="term" value="C:membrane"/>
    <property type="evidence" value="ECO:0007669"/>
    <property type="project" value="InterPro"/>
</dbReference>
<proteinExistence type="inferred from homology"/>
<feature type="domain" description="Solute-binding protein family 3/N-terminal" evidence="8">
    <location>
        <begin position="45"/>
        <end position="268"/>
    </location>
</feature>
<evidence type="ECO:0000256" key="3">
    <source>
        <dbReference type="ARBA" id="ARBA00022448"/>
    </source>
</evidence>
<dbReference type="PANTHER" id="PTHR30024">
    <property type="entry name" value="ALIPHATIC SULFONATES-BINDING PROTEIN-RELATED"/>
    <property type="match status" value="1"/>
</dbReference>
<evidence type="ECO:0000256" key="4">
    <source>
        <dbReference type="ARBA" id="ARBA00022729"/>
    </source>
</evidence>
<comment type="similarity">
    <text evidence="2">Belongs to the bacterial solute-binding protein SsuA/TauA family.</text>
</comment>
<dbReference type="OrthoDB" id="286202at2"/>
<keyword evidence="10" id="KW-1185">Reference proteome</keyword>
<dbReference type="RefSeq" id="WP_144992252.1">
    <property type="nucleotide sequence ID" value="NZ_VNJK01000002.1"/>
</dbReference>
<comment type="subcellular location">
    <subcellularLocation>
        <location evidence="1">Periplasm</location>
    </subcellularLocation>
</comment>
<evidence type="ECO:0000259" key="8">
    <source>
        <dbReference type="SMART" id="SM00062"/>
    </source>
</evidence>
<organism evidence="9 10">
    <name type="scientific">Paenibacillus agilis</name>
    <dbReference type="NCBI Taxonomy" id="3020863"/>
    <lineage>
        <taxon>Bacteria</taxon>
        <taxon>Bacillati</taxon>
        <taxon>Bacillota</taxon>
        <taxon>Bacilli</taxon>
        <taxon>Bacillales</taxon>
        <taxon>Paenibacillaceae</taxon>
        <taxon>Paenibacillus</taxon>
    </lineage>
</organism>
<dbReference type="InterPro" id="IPR010067">
    <property type="entry name" value="ABC_SsuA_sub-bd"/>
</dbReference>
<evidence type="ECO:0000256" key="2">
    <source>
        <dbReference type="ARBA" id="ARBA00010742"/>
    </source>
</evidence>
<comment type="function">
    <text evidence="5">Part of a binding-protein-dependent transport system for aliphatic sulfonates. Putative binding protein.</text>
</comment>
<dbReference type="Proteomes" id="UP000318102">
    <property type="component" value="Unassembled WGS sequence"/>
</dbReference>